<dbReference type="PANTHER" id="PTHR24198">
    <property type="entry name" value="ANKYRIN REPEAT AND PROTEIN KINASE DOMAIN-CONTAINING PROTEIN"/>
    <property type="match status" value="1"/>
</dbReference>
<feature type="compositionally biased region" description="Low complexity" evidence="4">
    <location>
        <begin position="543"/>
        <end position="553"/>
    </location>
</feature>
<feature type="compositionally biased region" description="Polar residues" evidence="4">
    <location>
        <begin position="1282"/>
        <end position="1292"/>
    </location>
</feature>
<dbReference type="PROSITE" id="PS50088">
    <property type="entry name" value="ANK_REPEAT"/>
    <property type="match status" value="3"/>
</dbReference>
<dbReference type="PANTHER" id="PTHR24198:SF165">
    <property type="entry name" value="ANKYRIN REPEAT-CONTAINING PROTEIN-RELATED"/>
    <property type="match status" value="1"/>
</dbReference>
<feature type="region of interest" description="Disordered" evidence="4">
    <location>
        <begin position="445"/>
        <end position="607"/>
    </location>
</feature>
<accession>A0A5E8C5X5</accession>
<evidence type="ECO:0000256" key="3">
    <source>
        <dbReference type="PROSITE-ProRule" id="PRU00023"/>
    </source>
</evidence>
<feature type="compositionally biased region" description="Low complexity" evidence="4">
    <location>
        <begin position="1172"/>
        <end position="1188"/>
    </location>
</feature>
<feature type="compositionally biased region" description="Polar residues" evidence="4">
    <location>
        <begin position="1350"/>
        <end position="1363"/>
    </location>
</feature>
<feature type="compositionally biased region" description="Polar residues" evidence="4">
    <location>
        <begin position="364"/>
        <end position="374"/>
    </location>
</feature>
<evidence type="ECO:0000313" key="6">
    <source>
        <dbReference type="Proteomes" id="UP000398389"/>
    </source>
</evidence>
<dbReference type="EMBL" id="CABVLU010000005">
    <property type="protein sequence ID" value="VVT58802.1"/>
    <property type="molecule type" value="Genomic_DNA"/>
</dbReference>
<feature type="compositionally biased region" description="Low complexity" evidence="4">
    <location>
        <begin position="483"/>
        <end position="496"/>
    </location>
</feature>
<feature type="region of interest" description="Disordered" evidence="4">
    <location>
        <begin position="619"/>
        <end position="738"/>
    </location>
</feature>
<keyword evidence="6" id="KW-1185">Reference proteome</keyword>
<keyword evidence="2 3" id="KW-0040">ANK repeat</keyword>
<feature type="compositionally biased region" description="Low complexity" evidence="4">
    <location>
        <begin position="1148"/>
        <end position="1164"/>
    </location>
</feature>
<reference evidence="5 6" key="1">
    <citation type="submission" date="2019-09" db="EMBL/GenBank/DDBJ databases">
        <authorList>
            <person name="Brejova B."/>
        </authorList>
    </citation>
    <scope>NUCLEOTIDE SEQUENCE [LARGE SCALE GENOMIC DNA]</scope>
</reference>
<feature type="compositionally biased region" description="Low complexity" evidence="4">
    <location>
        <begin position="1079"/>
        <end position="1115"/>
    </location>
</feature>
<feature type="compositionally biased region" description="Low complexity" evidence="4">
    <location>
        <begin position="1047"/>
        <end position="1062"/>
    </location>
</feature>
<dbReference type="Pfam" id="PF12796">
    <property type="entry name" value="Ank_2"/>
    <property type="match status" value="1"/>
</dbReference>
<feature type="compositionally biased region" description="Polar residues" evidence="4">
    <location>
        <begin position="824"/>
        <end position="837"/>
    </location>
</feature>
<feature type="region of interest" description="Disordered" evidence="4">
    <location>
        <begin position="911"/>
        <end position="935"/>
    </location>
</feature>
<feature type="compositionally biased region" description="Low complexity" evidence="4">
    <location>
        <begin position="511"/>
        <end position="529"/>
    </location>
</feature>
<feature type="compositionally biased region" description="Basic and acidic residues" evidence="4">
    <location>
        <begin position="640"/>
        <end position="656"/>
    </location>
</feature>
<feature type="region of interest" description="Disordered" evidence="4">
    <location>
        <begin position="960"/>
        <end position="1236"/>
    </location>
</feature>
<feature type="compositionally biased region" description="Polar residues" evidence="4">
    <location>
        <begin position="1018"/>
        <end position="1041"/>
    </location>
</feature>
<feature type="compositionally biased region" description="Polar residues" evidence="4">
    <location>
        <begin position="622"/>
        <end position="634"/>
    </location>
</feature>
<evidence type="ECO:0000256" key="1">
    <source>
        <dbReference type="ARBA" id="ARBA00022737"/>
    </source>
</evidence>
<feature type="compositionally biased region" description="Polar residues" evidence="4">
    <location>
        <begin position="560"/>
        <end position="578"/>
    </location>
</feature>
<feature type="region of interest" description="Disordered" evidence="4">
    <location>
        <begin position="1282"/>
        <end position="1315"/>
    </location>
</feature>
<feature type="compositionally biased region" description="Low complexity" evidence="4">
    <location>
        <begin position="702"/>
        <end position="738"/>
    </location>
</feature>
<feature type="compositionally biased region" description="Low complexity" evidence="4">
    <location>
        <begin position="911"/>
        <end position="934"/>
    </location>
</feature>
<feature type="region of interest" description="Disordered" evidence="4">
    <location>
        <begin position="346"/>
        <end position="410"/>
    </location>
</feature>
<keyword evidence="1" id="KW-0677">Repeat</keyword>
<feature type="region of interest" description="Disordered" evidence="4">
    <location>
        <begin position="1255"/>
        <end position="1274"/>
    </location>
</feature>
<feature type="compositionally biased region" description="Low complexity" evidence="4">
    <location>
        <begin position="783"/>
        <end position="814"/>
    </location>
</feature>
<dbReference type="OrthoDB" id="823504at2759"/>
<feature type="compositionally biased region" description="Polar residues" evidence="4">
    <location>
        <begin position="669"/>
        <end position="701"/>
    </location>
</feature>
<evidence type="ECO:0000256" key="4">
    <source>
        <dbReference type="SAM" id="MobiDB-lite"/>
    </source>
</evidence>
<dbReference type="GeneID" id="43585202"/>
<dbReference type="Gene3D" id="1.25.40.20">
    <property type="entry name" value="Ankyrin repeat-containing domain"/>
    <property type="match status" value="1"/>
</dbReference>
<feature type="compositionally biased region" description="Gly residues" evidence="4">
    <location>
        <begin position="1533"/>
        <end position="1542"/>
    </location>
</feature>
<feature type="compositionally biased region" description="Low complexity" evidence="4">
    <location>
        <begin position="1293"/>
        <end position="1307"/>
    </location>
</feature>
<feature type="compositionally biased region" description="Polar residues" evidence="4">
    <location>
        <begin position="395"/>
        <end position="404"/>
    </location>
</feature>
<dbReference type="Proteomes" id="UP000398389">
    <property type="component" value="Unassembled WGS sequence"/>
</dbReference>
<feature type="region of interest" description="Disordered" evidence="4">
    <location>
        <begin position="1347"/>
        <end position="1370"/>
    </location>
</feature>
<feature type="compositionally biased region" description="Low complexity" evidence="4">
    <location>
        <begin position="758"/>
        <end position="775"/>
    </location>
</feature>
<dbReference type="InterPro" id="IPR036770">
    <property type="entry name" value="Ankyrin_rpt-contain_sf"/>
</dbReference>
<feature type="repeat" description="ANK" evidence="3">
    <location>
        <begin position="40"/>
        <end position="72"/>
    </location>
</feature>
<feature type="region of interest" description="Disordered" evidence="4">
    <location>
        <begin position="1453"/>
        <end position="1542"/>
    </location>
</feature>
<proteinExistence type="predicted"/>
<dbReference type="Pfam" id="PF13637">
    <property type="entry name" value="Ank_4"/>
    <property type="match status" value="1"/>
</dbReference>
<dbReference type="SUPFAM" id="SSF48403">
    <property type="entry name" value="Ankyrin repeat"/>
    <property type="match status" value="1"/>
</dbReference>
<evidence type="ECO:0000256" key="2">
    <source>
        <dbReference type="ARBA" id="ARBA00023043"/>
    </source>
</evidence>
<feature type="compositionally biased region" description="Low complexity" evidence="4">
    <location>
        <begin position="960"/>
        <end position="1017"/>
    </location>
</feature>
<dbReference type="SMART" id="SM00248">
    <property type="entry name" value="ANK"/>
    <property type="match status" value="5"/>
</dbReference>
<gene>
    <name evidence="5" type="ORF">SAPINGB_P006391</name>
</gene>
<feature type="region of interest" description="Disordered" evidence="4">
    <location>
        <begin position="754"/>
        <end position="858"/>
    </location>
</feature>
<sequence length="1588" mass="165213">MFYEPSQRLRWAIINDKLPIVEHILKRWPDLLENPDSQHEGWTSLHYAAYHGRHTICVFLITAGHDRDEISLDFNRNTALHLAAQQNREQTVHYLAQHLRRCLSWPNASKDTPLLVAARAGHQPSLALLLDFGADVDEQGTDGDRAIHIAVAFGQVKTIRTLAERKADLTSPNALGWTPKDYCYSYQTQDFLAALIAKSTKKNLANSNTQLGTSYTPFAKKPLPAPISVSAANKHPPISSSAPASMKLPPKPTTPTLARPTKPFASNAAGSPSAPPSTANSPSSPAVSTPIMPSFPQIPSPASSPSSTTLQSPKPLTNNAPVAPSPLHHTSTILNVPLVAKPQNFHPQQYVFPPPQPASSSSANTPVGSPQFRPSTSASASGTATTVTAPRKSSFEQQISSGLDTSPLPYPTSFNHTGSFSLNTSQNSSGVTVLSQPLVQSYLPRSRSDSVATNASNSSSSSSSSTSGLQMPISLSHHNQQQPSTPKSFTTTTTSPPLSPPHKNVIGQQFASPSSASSSGMSAPASPSANGPPSPQKKLPAMLSSKSNSSLLLPEPQVLPSVTTRKIPLSSSKTLTPVSSTASTSKPPSPNSKQKIPSPKSSSSLKSYLSLQSLNAYHVQPRMQSLKPTLSSTSLHKKQVKQEKQEKKLKEKEKKQQKPPLVKPKISSPYVNANIGSGSNPKPLANSYSGSSTLKPSTTVYSGSASSNIKSSSSVYTGSTNSSIKSSTNAYSGSSSSNVKLSSNIYAGSTPSQITTLQSQARRPSSSNSNQPASQLSATSSVLQLSATSSTPLPSSQTPSNLNASVSNSSSSAATAPPLRAKPQQPSYQYTTPSSAGALSGAGTRDFPFHPQQFPIMPPQHNAAAVSASKYALATAGAPLPSGPAPGTATTTPNGTMIGIPEHMMLQISSNMTSTSSATASSNNTSSGTQTSVTAGSSGGALAGFNPYFLQAGISVPASSSSTSSISSSSSSATMPALSPTSSNGSVTASSSVATITSSNTSPNTVTNSNCVSTTGSESNGDITSQEAFSLSKSVTASTSHPGPFLQQQQQQQQQQQSSSAQILPKAHGQGPPRRPSKTNNSSSAGSNGSANSVSSVSSGSTNGQSSQNQSGNQSATPVYKTPNLRQASSSSTDLTTSGSGPYPPHIHSGTSGNNSQQQNSQHQQGHRTVSQQNQAAAAAAAAQQAIQKPRPPTSSQNTGHDLDNHHLLQQPSSIPVHRTQSTTPPIPPKRVFSNSNTTATKAHHDLAQNTKANNGIHSHAERPPSPPPKSAQRVLKVSDVNDLTGNHLTKNISNSSTISTESNGSEASTKSNVYGFDLKPHTGTKHTPMTLAHPKPIKPLKPPHLHNFASRTPSPGTATNGQGLAPKSNGHGDLTKLIASASSSNSSLVTVTPSTVPTPSKHHEAPLHVSMESTAAAAAQAALAEAERFEHNRVYGNFEDPLQLHNHSFEAHHVPAHTPPPPTSIQQQPPGFQSQNPVRHAGKKPLQGHATAHVGHSLPSPGHPGPTATPQHPAQRDHHPYPPMHKPAKAQGNGGGATAAGTVHGGGVGAGNAYFTTGAGSSQGHYGNVHPLHIPGTYTSAHSEEAK</sequence>
<feature type="compositionally biased region" description="Low complexity" evidence="4">
    <location>
        <begin position="254"/>
        <end position="316"/>
    </location>
</feature>
<dbReference type="PROSITE" id="PS50297">
    <property type="entry name" value="ANK_REP_REGION"/>
    <property type="match status" value="3"/>
</dbReference>
<feature type="repeat" description="ANK" evidence="3">
    <location>
        <begin position="142"/>
        <end position="174"/>
    </location>
</feature>
<evidence type="ECO:0000313" key="5">
    <source>
        <dbReference type="EMBL" id="VVT58802.1"/>
    </source>
</evidence>
<feature type="compositionally biased region" description="Low complexity" evidence="4">
    <location>
        <begin position="579"/>
        <end position="607"/>
    </location>
</feature>
<feature type="region of interest" description="Disordered" evidence="4">
    <location>
        <begin position="227"/>
        <end position="328"/>
    </location>
</feature>
<feature type="compositionally biased region" description="Low complexity" evidence="4">
    <location>
        <begin position="375"/>
        <end position="389"/>
    </location>
</feature>
<organism evidence="5 6">
    <name type="scientific">Magnusiomyces paraingens</name>
    <dbReference type="NCBI Taxonomy" id="2606893"/>
    <lineage>
        <taxon>Eukaryota</taxon>
        <taxon>Fungi</taxon>
        <taxon>Dikarya</taxon>
        <taxon>Ascomycota</taxon>
        <taxon>Saccharomycotina</taxon>
        <taxon>Dipodascomycetes</taxon>
        <taxon>Dipodascales</taxon>
        <taxon>Dipodascaceae</taxon>
        <taxon>Magnusiomyces</taxon>
    </lineage>
</organism>
<dbReference type="RefSeq" id="XP_031856993.1">
    <property type="nucleotide sequence ID" value="XM_032001102.1"/>
</dbReference>
<feature type="compositionally biased region" description="Polar residues" evidence="4">
    <location>
        <begin position="1208"/>
        <end position="1224"/>
    </location>
</feature>
<name>A0A5E8C5X5_9ASCO</name>
<protein>
    <submittedName>
        <fullName evidence="5">Uncharacterized protein</fullName>
    </submittedName>
</protein>
<feature type="compositionally biased region" description="Low complexity" evidence="4">
    <location>
        <begin position="1129"/>
        <end position="1141"/>
    </location>
</feature>
<feature type="compositionally biased region" description="Low complexity" evidence="4">
    <location>
        <begin position="449"/>
        <end position="467"/>
    </location>
</feature>
<dbReference type="InterPro" id="IPR002110">
    <property type="entry name" value="Ankyrin_rpt"/>
</dbReference>
<feature type="repeat" description="ANK" evidence="3">
    <location>
        <begin position="109"/>
        <end position="141"/>
    </location>
</feature>